<dbReference type="AlphaFoldDB" id="A0A1M4ZW11"/>
<dbReference type="STRING" id="1484053.SAMN05444274_10485"/>
<keyword evidence="2" id="KW-1185">Reference proteome</keyword>
<accession>A0A1M4ZW11</accession>
<name>A0A1M4ZW11_9BACT</name>
<reference evidence="1 2" key="1">
    <citation type="submission" date="2016-11" db="EMBL/GenBank/DDBJ databases">
        <authorList>
            <person name="Jaros S."/>
            <person name="Januszkiewicz K."/>
            <person name="Wedrychowicz H."/>
        </authorList>
    </citation>
    <scope>NUCLEOTIDE SEQUENCE [LARGE SCALE GENOMIC DNA]</scope>
    <source>
        <strain evidence="1 2">DSM 26910</strain>
    </source>
</reference>
<sequence length="326" mass="36489">MNHGLKIAGIVFFLWIGLTAKSQVEHGLISFSNKLLINPSYAGFNRDTHISSSLLFNARPEKNLNNNFSLTYDTWSEKMQGGVSLRFHQGLIGKQNTNITGAGFAFTKPFDLAKRRQFIPSFSLNLHTATKQWFVHLIDRTIDKSFEHQSPPGEEFLRFAAVQPGVGLLWNSPAVEIGAAATYSFYQELGEEPDELSRFPLSVVFHAAKKKRGKRNGLISQPVKASPEAVVIFSENVFMSRVGLRLERVDHQLGIFAQNDFMWNSHGIGGAYSWKLNNLRLHLSAGTTYSVPHKKAAFFGEAALGLIIPYIQINDKNPWAPPPRSF</sequence>
<dbReference type="EMBL" id="FQUM01000004">
    <property type="protein sequence ID" value="SHF21942.1"/>
    <property type="molecule type" value="Genomic_DNA"/>
</dbReference>
<dbReference type="Proteomes" id="UP000184164">
    <property type="component" value="Unassembled WGS sequence"/>
</dbReference>
<evidence type="ECO:0008006" key="3">
    <source>
        <dbReference type="Google" id="ProtNLM"/>
    </source>
</evidence>
<dbReference type="OrthoDB" id="1117979at2"/>
<organism evidence="1 2">
    <name type="scientific">Mariniphaga anaerophila</name>
    <dbReference type="NCBI Taxonomy" id="1484053"/>
    <lineage>
        <taxon>Bacteria</taxon>
        <taxon>Pseudomonadati</taxon>
        <taxon>Bacteroidota</taxon>
        <taxon>Bacteroidia</taxon>
        <taxon>Marinilabiliales</taxon>
        <taxon>Prolixibacteraceae</taxon>
        <taxon>Mariniphaga</taxon>
    </lineage>
</organism>
<evidence type="ECO:0000313" key="2">
    <source>
        <dbReference type="Proteomes" id="UP000184164"/>
    </source>
</evidence>
<dbReference type="RefSeq" id="WP_073001049.1">
    <property type="nucleotide sequence ID" value="NZ_FQUM01000004.1"/>
</dbReference>
<gene>
    <name evidence="1" type="ORF">SAMN05444274_10485</name>
</gene>
<proteinExistence type="predicted"/>
<evidence type="ECO:0000313" key="1">
    <source>
        <dbReference type="EMBL" id="SHF21942.1"/>
    </source>
</evidence>
<protein>
    <recommendedName>
        <fullName evidence="3">Type IX secretion system membrane protein, PorP/SprF family</fullName>
    </recommendedName>
</protein>